<dbReference type="PRINTS" id="PR01736">
    <property type="entry name" value="PHPHTRNFRASE"/>
</dbReference>
<evidence type="ECO:0000256" key="7">
    <source>
        <dbReference type="ARBA" id="ARBA00022448"/>
    </source>
</evidence>
<keyword evidence="12 16" id="KW-0479">Metal-binding</keyword>
<keyword evidence="25" id="KW-0670">Pyruvate</keyword>
<evidence type="ECO:0000256" key="4">
    <source>
        <dbReference type="ARBA" id="ARBA00007837"/>
    </source>
</evidence>
<evidence type="ECO:0000256" key="9">
    <source>
        <dbReference type="ARBA" id="ARBA00022597"/>
    </source>
</evidence>
<dbReference type="Gene3D" id="3.20.20.60">
    <property type="entry name" value="Phosphoenolpyruvate-binding domains"/>
    <property type="match status" value="1"/>
</dbReference>
<comment type="function">
    <text evidence="16">General (non sugar-specific) component of the phosphoenolpyruvate-dependent sugar phosphotransferase system (sugar PTS). This major carbohydrate active-transport system catalyzes the phosphorylation of incoming sugar substrates concomitantly with their translocation across the cell membrane. Enzyme I transfers the phosphoryl group from phosphoenolpyruvate (PEP) to the phosphoryl carrier protein (HPr).</text>
</comment>
<dbReference type="InterPro" id="IPR024692">
    <property type="entry name" value="PTS_EI"/>
</dbReference>
<dbReference type="AlphaFoldDB" id="A0A1E3XIC2"/>
<dbReference type="PROSITE" id="PS00742">
    <property type="entry name" value="PEP_ENZYMES_2"/>
    <property type="match status" value="1"/>
</dbReference>
<dbReference type="SUPFAM" id="SSF47831">
    <property type="entry name" value="Enzyme I of the PEP:sugar phosphotransferase system HPr-binding (sub)domain"/>
    <property type="match status" value="1"/>
</dbReference>
<dbReference type="PANTHER" id="PTHR46244">
    <property type="entry name" value="PHOSPHOENOLPYRUVATE-PROTEIN PHOSPHOTRANSFERASE"/>
    <property type="match status" value="1"/>
</dbReference>
<comment type="subcellular location">
    <subcellularLocation>
        <location evidence="3 16">Cytoplasm</location>
    </subcellularLocation>
</comment>
<dbReference type="SUPFAM" id="SSF52009">
    <property type="entry name" value="Phosphohistidine domain"/>
    <property type="match status" value="1"/>
</dbReference>
<dbReference type="GO" id="GO:0016301">
    <property type="term" value="F:kinase activity"/>
    <property type="evidence" value="ECO:0007669"/>
    <property type="project" value="UniProtKB-KW"/>
</dbReference>
<keyword evidence="11 16" id="KW-0598">Phosphotransferase system</keyword>
<reference evidence="25 26" key="1">
    <citation type="journal article" date="2018" name="Front. Microbiol.">
        <title>Genetic and Phylogenetic Characteristics of Pasteurella multocida Isolates From Different Host Species.</title>
        <authorList>
            <person name="Peng Z."/>
            <person name="Liang W."/>
            <person name="Wang F."/>
            <person name="Xu Z."/>
            <person name="Xie Z."/>
            <person name="Lian Z."/>
            <person name="Hua L."/>
            <person name="Zhou R."/>
            <person name="Chen H."/>
            <person name="Wu B."/>
        </authorList>
    </citation>
    <scope>NUCLEOTIDE SEQUENCE [LARGE SCALE GENOMIC DNA]</scope>
    <source>
        <strain evidence="25 26">HNA06</strain>
    </source>
</reference>
<dbReference type="InterPro" id="IPR006318">
    <property type="entry name" value="PTS_EI-like"/>
</dbReference>
<evidence type="ECO:0000313" key="25">
    <source>
        <dbReference type="EMBL" id="NNI78256.1"/>
    </source>
</evidence>
<dbReference type="OMA" id="RMFANDH"/>
<keyword evidence="9 16" id="KW-0762">Sugar transport</keyword>
<evidence type="ECO:0000313" key="26">
    <source>
        <dbReference type="Proteomes" id="UP000540079"/>
    </source>
</evidence>
<evidence type="ECO:0000256" key="11">
    <source>
        <dbReference type="ARBA" id="ARBA00022683"/>
    </source>
</evidence>
<dbReference type="EMBL" id="JANIEN010000001">
    <property type="protein sequence ID" value="MDT3451176.1"/>
    <property type="molecule type" value="Genomic_DNA"/>
</dbReference>
<feature type="binding site" evidence="19">
    <location>
        <position position="455"/>
    </location>
    <ligand>
        <name>Mg(2+)</name>
        <dbReference type="ChEBI" id="CHEBI:18420"/>
    </ligand>
</feature>
<dbReference type="EMBL" id="JANJHC010000018">
    <property type="protein sequence ID" value="MDA5623571.1"/>
    <property type="molecule type" value="Genomic_DNA"/>
</dbReference>
<evidence type="ECO:0000256" key="3">
    <source>
        <dbReference type="ARBA" id="ARBA00004496"/>
    </source>
</evidence>
<keyword evidence="14 16" id="KW-0460">Magnesium</keyword>
<feature type="active site" description="Tele-phosphohistidine intermediate" evidence="17">
    <location>
        <position position="189"/>
    </location>
</feature>
<name>A0A1E3XIC2_PASMD</name>
<dbReference type="RefSeq" id="WP_005722763.1">
    <property type="nucleotide sequence ID" value="NZ_AP025519.1"/>
</dbReference>
<sequence>MISGIPASPGIVFGKALVLKEEKIVLDMQKISESQIDSEIARFYQGRNAAVEQLSAIRDRAAKTLGEEKAAIFEGHLMILEDEELEEEIIDYLRTNKVNAGVAASKIIDQQVTMLSEIDDEYLRERAGDIRDIGNRLIKNILGMHIVDLGDINEEAILVAYDLTPSETAQLNLDKVLGFITDIGGRTSHTSIMARSLELPAIVGTNHVTSQVNTGDYLILDAVNNVVYVNPSQDEITRLKGLQQKLLEEKAELAKLKDLPALTLDGHRVDVVANIGTIRDVDGADRNGAEGVGLYRTEFLFMDREQLPTEEEQFVAYKDVVEAMNGRLVILRTMDIGGDKELPYLNLPKEMNPFLGWRAIRIALDRREILHAQLRAVLRASAFGKLAVMFPMIISVEEIRELKSVIETLKQELRNEGKAFDESIQIGVMVETPSAAVNAKFLAKEVDFFSIGTNDLTQYTLAVDRGNELISHLYNPMSPSVLSLIKQVIDASHAEGKWTGMCGELAGDEKAAVLLLGMGLDEFSMSAISVPRIKKLIRNVNYEDTKALAMKALQQPTAVEIEQLVEDFLAEKALN</sequence>
<dbReference type="InterPro" id="IPR008731">
    <property type="entry name" value="PTS_EIN"/>
</dbReference>
<keyword evidence="10 16" id="KW-0808">Transferase</keyword>
<dbReference type="InterPro" id="IPR040442">
    <property type="entry name" value="Pyrv_kinase-like_dom_sf"/>
</dbReference>
<evidence type="ECO:0000259" key="22">
    <source>
        <dbReference type="Pfam" id="PF05524"/>
    </source>
</evidence>
<dbReference type="Pfam" id="PF00391">
    <property type="entry name" value="PEP-utilizers"/>
    <property type="match status" value="1"/>
</dbReference>
<keyword evidence="8 16" id="KW-0963">Cytoplasm</keyword>
<feature type="binding site" evidence="18">
    <location>
        <position position="332"/>
    </location>
    <ligand>
        <name>phosphoenolpyruvate</name>
        <dbReference type="ChEBI" id="CHEBI:58702"/>
    </ligand>
</feature>
<evidence type="ECO:0000256" key="1">
    <source>
        <dbReference type="ARBA" id="ARBA00000683"/>
    </source>
</evidence>
<evidence type="ECO:0000256" key="8">
    <source>
        <dbReference type="ARBA" id="ARBA00022490"/>
    </source>
</evidence>
<dbReference type="Pfam" id="PF05524">
    <property type="entry name" value="PEP-utilisers_N"/>
    <property type="match status" value="1"/>
</dbReference>
<dbReference type="GO" id="GO:0009401">
    <property type="term" value="P:phosphoenolpyruvate-dependent sugar phosphotransferase system"/>
    <property type="evidence" value="ECO:0007669"/>
    <property type="project" value="UniProtKB-KW"/>
</dbReference>
<dbReference type="FunFam" id="3.50.30.10:FF:000001">
    <property type="entry name" value="Phosphoenolpyruvate-protein phosphotransferase"/>
    <property type="match status" value="1"/>
</dbReference>
<dbReference type="PANTHER" id="PTHR46244:SF6">
    <property type="entry name" value="PHOSPHOENOLPYRUVATE-PROTEIN PHOSPHOTRANSFERASE"/>
    <property type="match status" value="1"/>
</dbReference>
<dbReference type="Proteomes" id="UP001145481">
    <property type="component" value="Unassembled WGS sequence"/>
</dbReference>
<dbReference type="InterPro" id="IPR008279">
    <property type="entry name" value="PEP-util_enz_mobile_dom"/>
</dbReference>
<dbReference type="InterPro" id="IPR018274">
    <property type="entry name" value="PEP_util_AS"/>
</dbReference>
<dbReference type="NCBIfam" id="TIGR01417">
    <property type="entry name" value="PTS_I_fam"/>
    <property type="match status" value="1"/>
</dbReference>
<dbReference type="GeneID" id="77207674"/>
<evidence type="ECO:0000256" key="14">
    <source>
        <dbReference type="ARBA" id="ARBA00022842"/>
    </source>
</evidence>
<feature type="active site" description="Proton donor" evidence="17">
    <location>
        <position position="502"/>
    </location>
</feature>
<dbReference type="InterPro" id="IPR036618">
    <property type="entry name" value="PtsI_HPr-bd_sf"/>
</dbReference>
<comment type="caution">
    <text evidence="23">The sequence shown here is derived from an EMBL/GenBank/DDBJ whole genome shotgun (WGS) entry which is preliminary data.</text>
</comment>
<dbReference type="Gene3D" id="3.50.30.10">
    <property type="entry name" value="Phosphohistidine domain"/>
    <property type="match status" value="1"/>
</dbReference>
<evidence type="ECO:0000259" key="21">
    <source>
        <dbReference type="Pfam" id="PF02896"/>
    </source>
</evidence>
<dbReference type="GO" id="GO:0008965">
    <property type="term" value="F:phosphoenolpyruvate-protein phosphotransferase activity"/>
    <property type="evidence" value="ECO:0007669"/>
    <property type="project" value="UniProtKB-EC"/>
</dbReference>
<feature type="binding site" evidence="18">
    <location>
        <position position="296"/>
    </location>
    <ligand>
        <name>phosphoenolpyruvate</name>
        <dbReference type="ChEBI" id="CHEBI:58702"/>
    </ligand>
</feature>
<evidence type="ECO:0000256" key="5">
    <source>
        <dbReference type="ARBA" id="ARBA00012232"/>
    </source>
</evidence>
<dbReference type="PROSITE" id="PS00370">
    <property type="entry name" value="PEP_ENZYMES_PHOS_SITE"/>
    <property type="match status" value="1"/>
</dbReference>
<dbReference type="GO" id="GO:0005737">
    <property type="term" value="C:cytoplasm"/>
    <property type="evidence" value="ECO:0007669"/>
    <property type="project" value="UniProtKB-SubCell"/>
</dbReference>
<evidence type="ECO:0000313" key="24">
    <source>
        <dbReference type="EMBL" id="MDT3451176.1"/>
    </source>
</evidence>
<keyword evidence="13 16" id="KW-0418">Kinase</keyword>
<evidence type="ECO:0000256" key="6">
    <source>
        <dbReference type="ARBA" id="ARBA00016544"/>
    </source>
</evidence>
<dbReference type="InterPro" id="IPR050499">
    <property type="entry name" value="PEP-utilizing_PTS_enzyme"/>
</dbReference>
<evidence type="ECO:0000256" key="16">
    <source>
        <dbReference type="PIRNR" id="PIRNR000732"/>
    </source>
</evidence>
<dbReference type="InterPro" id="IPR000121">
    <property type="entry name" value="PEP_util_C"/>
</dbReference>
<comment type="similarity">
    <text evidence="4 16">Belongs to the PEP-utilizing enzyme family.</text>
</comment>
<gene>
    <name evidence="23" type="primary">ptsI</name>
    <name evidence="25" type="ORF">C2800_02220</name>
    <name evidence="23" type="ORF">NM948_08480</name>
    <name evidence="24" type="ORF">NQF69_00105</name>
</gene>
<accession>A0A1E3XIC2</accession>
<evidence type="ECO:0000256" key="19">
    <source>
        <dbReference type="PIRSR" id="PIRSR000732-3"/>
    </source>
</evidence>
<evidence type="ECO:0000256" key="12">
    <source>
        <dbReference type="ARBA" id="ARBA00022723"/>
    </source>
</evidence>
<comment type="catalytic activity">
    <reaction evidence="1 16">
        <text>L-histidyl-[protein] + phosphoenolpyruvate = N(pros)-phospho-L-histidyl-[protein] + pyruvate</text>
        <dbReference type="Rhea" id="RHEA:23880"/>
        <dbReference type="Rhea" id="RHEA-COMP:9745"/>
        <dbReference type="Rhea" id="RHEA-COMP:9746"/>
        <dbReference type="ChEBI" id="CHEBI:15361"/>
        <dbReference type="ChEBI" id="CHEBI:29979"/>
        <dbReference type="ChEBI" id="CHEBI:58702"/>
        <dbReference type="ChEBI" id="CHEBI:64837"/>
        <dbReference type="EC" id="2.7.3.9"/>
    </reaction>
</comment>
<proteinExistence type="inferred from homology"/>
<dbReference type="InterPro" id="IPR036637">
    <property type="entry name" value="Phosphohistidine_dom_sf"/>
</dbReference>
<evidence type="ECO:0000256" key="15">
    <source>
        <dbReference type="ARBA" id="ARBA00033235"/>
    </source>
</evidence>
<dbReference type="Proteomes" id="UP000540079">
    <property type="component" value="Unassembled WGS sequence"/>
</dbReference>
<comment type="cofactor">
    <cofactor evidence="2 16 19">
        <name>Mg(2+)</name>
        <dbReference type="ChEBI" id="CHEBI:18420"/>
    </cofactor>
</comment>
<evidence type="ECO:0000256" key="2">
    <source>
        <dbReference type="ARBA" id="ARBA00001946"/>
    </source>
</evidence>
<evidence type="ECO:0000313" key="23">
    <source>
        <dbReference type="EMBL" id="MDA5623571.1"/>
    </source>
</evidence>
<feature type="domain" description="Phosphotransferase system enzyme I N-terminal" evidence="22">
    <location>
        <begin position="3"/>
        <end position="126"/>
    </location>
</feature>
<dbReference type="Proteomes" id="UP001182304">
    <property type="component" value="Unassembled WGS sequence"/>
</dbReference>
<feature type="domain" description="PEP-utilising enzyme C-terminal" evidence="21">
    <location>
        <begin position="250"/>
        <end position="541"/>
    </location>
</feature>
<dbReference type="EC" id="2.7.3.9" evidence="5 16"/>
<dbReference type="GO" id="GO:0046872">
    <property type="term" value="F:metal ion binding"/>
    <property type="evidence" value="ECO:0007669"/>
    <property type="project" value="UniProtKB-KW"/>
</dbReference>
<dbReference type="Pfam" id="PF02896">
    <property type="entry name" value="PEP-utilizers_C"/>
    <property type="match status" value="1"/>
</dbReference>
<dbReference type="SUPFAM" id="SSF51621">
    <property type="entry name" value="Phosphoenolpyruvate/pyruvate domain"/>
    <property type="match status" value="1"/>
</dbReference>
<dbReference type="FunFam" id="3.20.20.60:FF:000007">
    <property type="entry name" value="Phosphoenolpyruvate-protein phosphotransferase"/>
    <property type="match status" value="1"/>
</dbReference>
<reference evidence="23" key="2">
    <citation type="submission" date="2022-07" db="EMBL/GenBank/DDBJ databases">
        <title>Genome-based characterization of novel serogroup A variants of Pasteurella multocida.</title>
        <authorList>
            <person name="Prajapati A."/>
            <person name="Yogisharadhya R."/>
            <person name="Mohanty N."/>
            <person name="Chanda M."/>
            <person name="Mendem S.K."/>
            <person name="Siddaramappa S."/>
            <person name="Shivachandra S.B."/>
        </authorList>
    </citation>
    <scope>NUCLEOTIDE SEQUENCE</scope>
    <source>
        <strain evidence="23">NIVEDIPm19</strain>
    </source>
</reference>
<evidence type="ECO:0000313" key="27">
    <source>
        <dbReference type="Proteomes" id="UP001145481"/>
    </source>
</evidence>
<organism evidence="23 27">
    <name type="scientific">Pasteurella multocida</name>
    <dbReference type="NCBI Taxonomy" id="747"/>
    <lineage>
        <taxon>Bacteria</taxon>
        <taxon>Pseudomonadati</taxon>
        <taxon>Pseudomonadota</taxon>
        <taxon>Gammaproteobacteria</taxon>
        <taxon>Pasteurellales</taxon>
        <taxon>Pasteurellaceae</taxon>
        <taxon>Pasteurella</taxon>
    </lineage>
</organism>
<dbReference type="NCBIfam" id="NF008382">
    <property type="entry name" value="PRK11177.1"/>
    <property type="match status" value="1"/>
</dbReference>
<dbReference type="FunFam" id="1.10.274.10:FF:000001">
    <property type="entry name" value="Phosphoenolpyruvate-protein phosphotransferase"/>
    <property type="match status" value="1"/>
</dbReference>
<reference evidence="24" key="3">
    <citation type="submission" date="2022-07" db="EMBL/GenBank/DDBJ databases">
        <title>Sequence of Pasteurella multocoda 17BRD-035.</title>
        <authorList>
            <person name="Roy Chowdhury P."/>
            <person name="Alhamami T."/>
            <person name="Trott D.J."/>
            <person name="Djordvevic S.P."/>
        </authorList>
    </citation>
    <scope>NUCLEOTIDE SEQUENCE</scope>
    <source>
        <strain evidence="24">17BRD-035</strain>
    </source>
</reference>
<evidence type="ECO:0000256" key="18">
    <source>
        <dbReference type="PIRSR" id="PIRSR000732-2"/>
    </source>
</evidence>
<keyword evidence="7 16" id="KW-0813">Transport</keyword>
<evidence type="ECO:0000256" key="13">
    <source>
        <dbReference type="ARBA" id="ARBA00022777"/>
    </source>
</evidence>
<evidence type="ECO:0000259" key="20">
    <source>
        <dbReference type="Pfam" id="PF00391"/>
    </source>
</evidence>
<protein>
    <recommendedName>
        <fullName evidence="6 16">Phosphoenolpyruvate-protein phosphotransferase</fullName>
        <ecNumber evidence="5 16">2.7.3.9</ecNumber>
    </recommendedName>
    <alternativeName>
        <fullName evidence="15 16">Phosphotransferase system, enzyme I</fullName>
    </alternativeName>
</protein>
<dbReference type="InterPro" id="IPR015813">
    <property type="entry name" value="Pyrv/PenolPyrv_kinase-like_dom"/>
</dbReference>
<dbReference type="EMBL" id="PPVL01000002">
    <property type="protein sequence ID" value="NNI78256.1"/>
    <property type="molecule type" value="Genomic_DNA"/>
</dbReference>
<feature type="binding site" evidence="19">
    <location>
        <position position="431"/>
    </location>
    <ligand>
        <name>Mg(2+)</name>
        <dbReference type="ChEBI" id="CHEBI:18420"/>
    </ligand>
</feature>
<feature type="binding site" evidence="18">
    <location>
        <position position="465"/>
    </location>
    <ligand>
        <name>phosphoenolpyruvate</name>
        <dbReference type="ChEBI" id="CHEBI:58702"/>
    </ligand>
</feature>
<feature type="binding site" evidence="18">
    <location>
        <begin position="454"/>
        <end position="455"/>
    </location>
    <ligand>
        <name>phosphoenolpyruvate</name>
        <dbReference type="ChEBI" id="CHEBI:58702"/>
    </ligand>
</feature>
<feature type="domain" description="PEP-utilising enzyme mobile" evidence="20">
    <location>
        <begin position="153"/>
        <end position="223"/>
    </location>
</feature>
<dbReference type="PIRSF" id="PIRSF000732">
    <property type="entry name" value="PTS_enzyme_I"/>
    <property type="match status" value="1"/>
</dbReference>
<evidence type="ECO:0000256" key="17">
    <source>
        <dbReference type="PIRSR" id="PIRSR000732-1"/>
    </source>
</evidence>
<dbReference type="Gene3D" id="1.10.274.10">
    <property type="entry name" value="PtsI, HPr-binding domain"/>
    <property type="match status" value="1"/>
</dbReference>
<dbReference type="InterPro" id="IPR023151">
    <property type="entry name" value="PEP_util_CS"/>
</dbReference>
<evidence type="ECO:0000256" key="10">
    <source>
        <dbReference type="ARBA" id="ARBA00022679"/>
    </source>
</evidence>
<dbReference type="KEGG" id="pmul:DR93_1738"/>